<keyword evidence="2" id="KW-1185">Reference proteome</keyword>
<sequence>MAPFTGIPVAALDFYEDLEADNSKTWWTAHKHIYDEQVRTPALALFEALEPEFGAAKVFRPYRDVRFSKDKSPYKTHLGGFVETAPGVGYYLQIGAPGVFVAGGYYAHTPQQVARLRAAIDNEVRGDELRRLLDKLTAAGFTVGGDRLKTHPRGYPPDHPRIELLRHKSLTAGREFGCPAWLETPRCRTEVAKAWRTMAPLVEWLSQVVGEPG</sequence>
<reference evidence="1" key="1">
    <citation type="submission" date="2022-08" db="EMBL/GenBank/DDBJ databases">
        <title>Genome analysis of Corynebacteriales strain.</title>
        <authorList>
            <person name="Lee S.D."/>
        </authorList>
    </citation>
    <scope>NUCLEOTIDE SEQUENCE</scope>
    <source>
        <strain evidence="1">D3-21</strain>
    </source>
</reference>
<dbReference type="PIRSF" id="PIRSF028451">
    <property type="entry name" value="UCP028451"/>
    <property type="match status" value="1"/>
</dbReference>
<dbReference type="PANTHER" id="PTHR36452:SF1">
    <property type="entry name" value="DUF2461 DOMAIN-CONTAINING PROTEIN"/>
    <property type="match status" value="1"/>
</dbReference>
<dbReference type="AlphaFoldDB" id="A0A9X4M3V3"/>
<name>A0A9X4M3V3_9ACTN</name>
<dbReference type="Proteomes" id="UP001152755">
    <property type="component" value="Unassembled WGS sequence"/>
</dbReference>
<evidence type="ECO:0000313" key="1">
    <source>
        <dbReference type="EMBL" id="MDG3014733.1"/>
    </source>
</evidence>
<dbReference type="InterPro" id="IPR015996">
    <property type="entry name" value="UCP028451"/>
</dbReference>
<organism evidence="1 2">
    <name type="scientific">Speluncibacter jeojiensis</name>
    <dbReference type="NCBI Taxonomy" id="2710754"/>
    <lineage>
        <taxon>Bacteria</taxon>
        <taxon>Bacillati</taxon>
        <taxon>Actinomycetota</taxon>
        <taxon>Actinomycetes</taxon>
        <taxon>Mycobacteriales</taxon>
        <taxon>Speluncibacteraceae</taxon>
        <taxon>Speluncibacter</taxon>
    </lineage>
</organism>
<dbReference type="NCBIfam" id="TIGR02453">
    <property type="entry name" value="TIGR02453 family protein"/>
    <property type="match status" value="1"/>
</dbReference>
<gene>
    <name evidence="1" type="ORF">NVS88_09210</name>
</gene>
<evidence type="ECO:0000313" key="2">
    <source>
        <dbReference type="Proteomes" id="UP001152755"/>
    </source>
</evidence>
<dbReference type="PANTHER" id="PTHR36452">
    <property type="entry name" value="CHROMOSOME 12, WHOLE GENOME SHOTGUN SEQUENCE"/>
    <property type="match status" value="1"/>
</dbReference>
<accession>A0A9X4M3V3</accession>
<dbReference type="InterPro" id="IPR012808">
    <property type="entry name" value="CHP02453"/>
</dbReference>
<protein>
    <submittedName>
        <fullName evidence="1">DUF2461 domain-containing protein</fullName>
    </submittedName>
</protein>
<dbReference type="EMBL" id="JANRHA010000005">
    <property type="protein sequence ID" value="MDG3014733.1"/>
    <property type="molecule type" value="Genomic_DNA"/>
</dbReference>
<dbReference type="Pfam" id="PF09365">
    <property type="entry name" value="DUF2461"/>
    <property type="match status" value="1"/>
</dbReference>
<dbReference type="RefSeq" id="WP_332519738.1">
    <property type="nucleotide sequence ID" value="NZ_JANRHA010000005.1"/>
</dbReference>
<proteinExistence type="predicted"/>
<comment type="caution">
    <text evidence="1">The sequence shown here is derived from an EMBL/GenBank/DDBJ whole genome shotgun (WGS) entry which is preliminary data.</text>
</comment>